<dbReference type="EMBL" id="NAAF01000018">
    <property type="protein sequence ID" value="OSY75809.1"/>
    <property type="molecule type" value="Genomic_DNA"/>
</dbReference>
<dbReference type="AlphaFoldDB" id="A0A1Y2P6P3"/>
<evidence type="ECO:0000313" key="2">
    <source>
        <dbReference type="EMBL" id="ECZ5738525.1"/>
    </source>
</evidence>
<reference evidence="2 5" key="2">
    <citation type="submission" date="2019-10" db="EMBL/GenBank/DDBJ databases">
        <authorList>
            <consortium name="PulseNet: The National Subtyping Network for Foodborne Disease Surveillance"/>
            <person name="Tarr C.L."/>
            <person name="Trees E."/>
            <person name="Katz L.S."/>
            <person name="Carleton-Romer H.A."/>
            <person name="Stroika S."/>
            <person name="Kucerova Z."/>
            <person name="Roache K.F."/>
            <person name="Sabol A.L."/>
            <person name="Besser J."/>
            <person name="Gerner-Smidt P."/>
        </authorList>
    </citation>
    <scope>NUCLEOTIDE SEQUENCE [LARGE SCALE GENOMIC DNA]</scope>
    <source>
        <strain evidence="2 5">PNUSAC012091</strain>
    </source>
</reference>
<evidence type="ECO:0000259" key="1">
    <source>
        <dbReference type="Pfam" id="PF20250"/>
    </source>
</evidence>
<accession>A0A1Y2P6P3</accession>
<dbReference type="Proteomes" id="UP000194235">
    <property type="component" value="Unassembled WGS sequence"/>
</dbReference>
<proteinExistence type="predicted"/>
<organism evidence="2 5">
    <name type="scientific">Campylobacter jejuni</name>
    <dbReference type="NCBI Taxonomy" id="197"/>
    <lineage>
        <taxon>Bacteria</taxon>
        <taxon>Pseudomonadati</taxon>
        <taxon>Campylobacterota</taxon>
        <taxon>Epsilonproteobacteria</taxon>
        <taxon>Campylobacterales</taxon>
        <taxon>Campylobacteraceae</taxon>
        <taxon>Campylobacter</taxon>
    </lineage>
</organism>
<dbReference type="InterPro" id="IPR046866">
    <property type="entry name" value="FapA_N"/>
</dbReference>
<evidence type="ECO:0000313" key="4">
    <source>
        <dbReference type="Proteomes" id="UP000194235"/>
    </source>
</evidence>
<dbReference type="RefSeq" id="WP_070288135.1">
    <property type="nucleotide sequence ID" value="NZ_JBMJAU010000006.1"/>
</dbReference>
<dbReference type="EMBL" id="AALHBX010000014">
    <property type="protein sequence ID" value="ECZ5738525.1"/>
    <property type="molecule type" value="Genomic_DNA"/>
</dbReference>
<dbReference type="Proteomes" id="UP000421425">
    <property type="component" value="Unassembled WGS sequence"/>
</dbReference>
<dbReference type="Pfam" id="PF20250">
    <property type="entry name" value="FapA_N"/>
    <property type="match status" value="1"/>
</dbReference>
<comment type="caution">
    <text evidence="2">The sequence shown here is derived from an EMBL/GenBank/DDBJ whole genome shotgun (WGS) entry which is preliminary data.</text>
</comment>
<gene>
    <name evidence="3" type="ORF">B5Y32_07575</name>
    <name evidence="2" type="ORF">F8Y55_07775</name>
</gene>
<evidence type="ECO:0000313" key="5">
    <source>
        <dbReference type="Proteomes" id="UP000421425"/>
    </source>
</evidence>
<sequence length="623" mass="72892">MSYEIKTLETFNPFESLKYEQASTDQILDFRIIDFKLLCSNIKPAKTKTYERKDFDLFYADDFFVKNYNTMVQKFLIEIYPKTQKNCFVVKLKSNPSLTYLKANINFLDNFKYYPNLKFDILQNIYKVMIKQKFLILRLDKNLFDKIDDFILSIQKSPSIKEIELEIAKGVDKIEHKSDEIIYHRDVNEECFDENINYDEGNYCKPIEKNELLFEYIYRILGKEGRNLRGEILHLNPIAFFDNPFIIKDESIYTEELEDRIKYFSANYGFLNKDRSGYSVTNNLKLSQVGLKTTGSIKTNTDENINLEITNFDINDDAVKSGIVNVQASDIKVNGSIGATKLYGRNISIKGLTHAKSEIFAQDIFITTHKGTLQADTVYIKNLENGIVIAKNVFVENCMGGKIEAENIYICNLLADNILYPKKNLIITNNIKFKNNIVISPLDFINNKSNSETENLTNLSLKTKSKLNNIISQMQNYYDYLIKNQIKIIKLQKTEKLNTIDMKFSNLYRDIIKKYNHLSVLYKKLIKLKYHIDAKLNFLDEMVYNVKIYIKAENIGEDNFLKFYPKTNTELELKHQINLKDYEKVLYLEKGQQASYIKSSHDYSESDIEEIKIIFEKLEKDNS</sequence>
<feature type="domain" description="Flagellar Assembly Protein A N-terminal region" evidence="1">
    <location>
        <begin position="123"/>
        <end position="272"/>
    </location>
</feature>
<evidence type="ECO:0000313" key="3">
    <source>
        <dbReference type="EMBL" id="OSY75809.1"/>
    </source>
</evidence>
<protein>
    <submittedName>
        <fullName evidence="2">DUF342 domain-containing protein</fullName>
    </submittedName>
</protein>
<name>A0A1Y2P6P3_CAMJU</name>
<reference evidence="3 4" key="1">
    <citation type="submission" date="2017-03" db="EMBL/GenBank/DDBJ databases">
        <title>Characterization of Campylobacter jejuni water isolates.</title>
        <authorList>
            <person name="Nilsson A."/>
            <person name="Skarp A."/>
            <person name="Johansson C."/>
            <person name="Kaden R."/>
            <person name="Engstrand L."/>
            <person name="Rautelin H."/>
        </authorList>
    </citation>
    <scope>NUCLEOTIDE SEQUENCE [LARGE SCALE GENOMIC DNA]</scope>
    <source>
        <strain evidence="3 4">VA12</strain>
    </source>
</reference>